<evidence type="ECO:0000259" key="1">
    <source>
        <dbReference type="PROSITE" id="PS50879"/>
    </source>
</evidence>
<reference evidence="2" key="1">
    <citation type="journal article" date="2023" name="Plant J.">
        <title>Genome sequences and population genomics provide insights into the demographic history, inbreeding, and mutation load of two 'living fossil' tree species of Dipteronia.</title>
        <authorList>
            <person name="Feng Y."/>
            <person name="Comes H.P."/>
            <person name="Chen J."/>
            <person name="Zhu S."/>
            <person name="Lu R."/>
            <person name="Zhang X."/>
            <person name="Li P."/>
            <person name="Qiu J."/>
            <person name="Olsen K.M."/>
            <person name="Qiu Y."/>
        </authorList>
    </citation>
    <scope>NUCLEOTIDE SEQUENCE</scope>
    <source>
        <strain evidence="2">KIB01</strain>
    </source>
</reference>
<dbReference type="CDD" id="cd06222">
    <property type="entry name" value="RNase_H_like"/>
    <property type="match status" value="1"/>
</dbReference>
<dbReference type="PANTHER" id="PTHR47723">
    <property type="entry name" value="OS05G0353850 PROTEIN"/>
    <property type="match status" value="1"/>
</dbReference>
<organism evidence="2 3">
    <name type="scientific">Dipteronia dyeriana</name>
    <dbReference type="NCBI Taxonomy" id="168575"/>
    <lineage>
        <taxon>Eukaryota</taxon>
        <taxon>Viridiplantae</taxon>
        <taxon>Streptophyta</taxon>
        <taxon>Embryophyta</taxon>
        <taxon>Tracheophyta</taxon>
        <taxon>Spermatophyta</taxon>
        <taxon>Magnoliopsida</taxon>
        <taxon>eudicotyledons</taxon>
        <taxon>Gunneridae</taxon>
        <taxon>Pentapetalae</taxon>
        <taxon>rosids</taxon>
        <taxon>malvids</taxon>
        <taxon>Sapindales</taxon>
        <taxon>Sapindaceae</taxon>
        <taxon>Hippocastanoideae</taxon>
        <taxon>Acereae</taxon>
        <taxon>Dipteronia</taxon>
    </lineage>
</organism>
<proteinExistence type="predicted"/>
<sequence length="265" mass="29355">MKITLEECISNKSCFIVAGVLISQFGMEKGLKQGDHISPILFNIVVEGLNCLLQEASNLGLIEGEKFKDSKGLLKDGSKSARVIKKGLQTMVGCGERADFWSDICLDGRPLKETFLMCFALAVKKLGMVQDFGNWVEENWATDLVKYMIVWWFKNLGKGSNESIDSLLRNIKDLCVDNFKVKKLKIVDWIPPFVDNQKFNIDGSSKGKPGPSGIGGVLRDSNGKVICPFPAYSGILDSNVAEFRAIHRAIELCVSNPMLRGRDIC</sequence>
<dbReference type="InterPro" id="IPR036397">
    <property type="entry name" value="RNaseH_sf"/>
</dbReference>
<dbReference type="EMBL" id="JANJYI010000009">
    <property type="protein sequence ID" value="KAK2637325.1"/>
    <property type="molecule type" value="Genomic_DNA"/>
</dbReference>
<dbReference type="GO" id="GO:0004523">
    <property type="term" value="F:RNA-DNA hybrid ribonuclease activity"/>
    <property type="evidence" value="ECO:0007669"/>
    <property type="project" value="InterPro"/>
</dbReference>
<dbReference type="InterPro" id="IPR012337">
    <property type="entry name" value="RNaseH-like_sf"/>
</dbReference>
<dbReference type="Pfam" id="PF13456">
    <property type="entry name" value="RVT_3"/>
    <property type="match status" value="1"/>
</dbReference>
<evidence type="ECO:0000313" key="2">
    <source>
        <dbReference type="EMBL" id="KAK2637325.1"/>
    </source>
</evidence>
<dbReference type="SUPFAM" id="SSF53098">
    <property type="entry name" value="Ribonuclease H-like"/>
    <property type="match status" value="1"/>
</dbReference>
<dbReference type="Gene3D" id="3.30.420.10">
    <property type="entry name" value="Ribonuclease H-like superfamily/Ribonuclease H"/>
    <property type="match status" value="1"/>
</dbReference>
<dbReference type="InterPro" id="IPR044730">
    <property type="entry name" value="RNase_H-like_dom_plant"/>
</dbReference>
<evidence type="ECO:0000313" key="3">
    <source>
        <dbReference type="Proteomes" id="UP001280121"/>
    </source>
</evidence>
<feature type="domain" description="RNase H type-1" evidence="1">
    <location>
        <begin position="193"/>
        <end position="265"/>
    </location>
</feature>
<dbReference type="InterPro" id="IPR053151">
    <property type="entry name" value="RNase_H-like"/>
</dbReference>
<keyword evidence="3" id="KW-1185">Reference proteome</keyword>
<dbReference type="PROSITE" id="PS50879">
    <property type="entry name" value="RNASE_H_1"/>
    <property type="match status" value="1"/>
</dbReference>
<gene>
    <name evidence="2" type="ORF">Ddye_032117</name>
</gene>
<name>A0AAD9TJK5_9ROSI</name>
<protein>
    <recommendedName>
        <fullName evidence="1">RNase H type-1 domain-containing protein</fullName>
    </recommendedName>
</protein>
<dbReference type="Proteomes" id="UP001280121">
    <property type="component" value="Unassembled WGS sequence"/>
</dbReference>
<dbReference type="InterPro" id="IPR002156">
    <property type="entry name" value="RNaseH_domain"/>
</dbReference>
<dbReference type="PANTHER" id="PTHR47723:SF22">
    <property type="entry name" value="RNASE H TYPE-1 DOMAIN-CONTAINING PROTEIN"/>
    <property type="match status" value="1"/>
</dbReference>
<comment type="caution">
    <text evidence="2">The sequence shown here is derived from an EMBL/GenBank/DDBJ whole genome shotgun (WGS) entry which is preliminary data.</text>
</comment>
<dbReference type="GO" id="GO:0003676">
    <property type="term" value="F:nucleic acid binding"/>
    <property type="evidence" value="ECO:0007669"/>
    <property type="project" value="InterPro"/>
</dbReference>
<dbReference type="AlphaFoldDB" id="A0AAD9TJK5"/>
<accession>A0AAD9TJK5</accession>